<evidence type="ECO:0000313" key="1">
    <source>
        <dbReference type="EMBL" id="GAH46640.1"/>
    </source>
</evidence>
<dbReference type="AlphaFoldDB" id="X1GP48"/>
<name>X1GP48_9ZZZZ</name>
<accession>X1GP48</accession>
<organism evidence="1">
    <name type="scientific">marine sediment metagenome</name>
    <dbReference type="NCBI Taxonomy" id="412755"/>
    <lineage>
        <taxon>unclassified sequences</taxon>
        <taxon>metagenomes</taxon>
        <taxon>ecological metagenomes</taxon>
    </lineage>
</organism>
<gene>
    <name evidence="1" type="ORF">S03H2_12378</name>
</gene>
<proteinExistence type="predicted"/>
<protein>
    <submittedName>
        <fullName evidence="1">Uncharacterized protein</fullName>
    </submittedName>
</protein>
<sequence length="289" mass="32996">MSERSGVLYVETGLAKRSQVEKAFKDAIDVLDIPCEFRVNLVLDREGQKLGHAYVWITSNKVINALLGKDLDGSDLTEMIDDPDWTPPKIPLEEALETFNNTSPIDSSSGSWADEVSEVEILNEYDHPKISKELPPLTTIPSYDYDDDQLKFISQMEGDDAPTKGKLDNISRAFEPRVDNECCRHVLVCRRVPDWVSKGDMENIFRSYFPNAAKNYPRINFLDKGSYKMVFATFYEETTEAIDVYHMIRRVNIYKADHGKSNKDTLTSEEPPRCFTSLVFSFAYDNTSE</sequence>
<comment type="caution">
    <text evidence="1">The sequence shown here is derived from an EMBL/GenBank/DDBJ whole genome shotgun (WGS) entry which is preliminary data.</text>
</comment>
<reference evidence="1" key="1">
    <citation type="journal article" date="2014" name="Front. Microbiol.">
        <title>High frequency of phylogenetically diverse reductive dehalogenase-homologous genes in deep subseafloor sedimentary metagenomes.</title>
        <authorList>
            <person name="Kawai M."/>
            <person name="Futagami T."/>
            <person name="Toyoda A."/>
            <person name="Takaki Y."/>
            <person name="Nishi S."/>
            <person name="Hori S."/>
            <person name="Arai W."/>
            <person name="Tsubouchi T."/>
            <person name="Morono Y."/>
            <person name="Uchiyama I."/>
            <person name="Ito T."/>
            <person name="Fujiyama A."/>
            <person name="Inagaki F."/>
            <person name="Takami H."/>
        </authorList>
    </citation>
    <scope>NUCLEOTIDE SEQUENCE</scope>
    <source>
        <strain evidence="1">Expedition CK06-06</strain>
    </source>
</reference>
<dbReference type="EMBL" id="BARU01006300">
    <property type="protein sequence ID" value="GAH46640.1"/>
    <property type="molecule type" value="Genomic_DNA"/>
</dbReference>